<organism evidence="2 3">
    <name type="scientific">Jimgerdemannia flammicorona</name>
    <dbReference type="NCBI Taxonomy" id="994334"/>
    <lineage>
        <taxon>Eukaryota</taxon>
        <taxon>Fungi</taxon>
        <taxon>Fungi incertae sedis</taxon>
        <taxon>Mucoromycota</taxon>
        <taxon>Mucoromycotina</taxon>
        <taxon>Endogonomycetes</taxon>
        <taxon>Endogonales</taxon>
        <taxon>Endogonaceae</taxon>
        <taxon>Jimgerdemannia</taxon>
    </lineage>
</organism>
<feature type="compositionally biased region" description="Basic and acidic residues" evidence="1">
    <location>
        <begin position="51"/>
        <end position="61"/>
    </location>
</feature>
<evidence type="ECO:0000313" key="2">
    <source>
        <dbReference type="EMBL" id="RUS24981.1"/>
    </source>
</evidence>
<evidence type="ECO:0000256" key="1">
    <source>
        <dbReference type="SAM" id="MobiDB-lite"/>
    </source>
</evidence>
<dbReference type="Proteomes" id="UP000274822">
    <property type="component" value="Unassembled WGS sequence"/>
</dbReference>
<feature type="region of interest" description="Disordered" evidence="1">
    <location>
        <begin position="1"/>
        <end position="64"/>
    </location>
</feature>
<proteinExistence type="predicted"/>
<evidence type="ECO:0000313" key="3">
    <source>
        <dbReference type="Proteomes" id="UP000274822"/>
    </source>
</evidence>
<comment type="caution">
    <text evidence="2">The sequence shown here is derived from an EMBL/GenBank/DDBJ whole genome shotgun (WGS) entry which is preliminary data.</text>
</comment>
<accession>A0A433Q5C6</accession>
<gene>
    <name evidence="2" type="ORF">BC938DRAFT_472789</name>
</gene>
<dbReference type="EMBL" id="RBNJ01014373">
    <property type="protein sequence ID" value="RUS24981.1"/>
    <property type="molecule type" value="Genomic_DNA"/>
</dbReference>
<name>A0A433Q5C6_9FUNG</name>
<reference evidence="2 3" key="1">
    <citation type="journal article" date="2018" name="New Phytol.">
        <title>Phylogenomics of Endogonaceae and evolution of mycorrhizas within Mucoromycota.</title>
        <authorList>
            <person name="Chang Y."/>
            <person name="Desiro A."/>
            <person name="Na H."/>
            <person name="Sandor L."/>
            <person name="Lipzen A."/>
            <person name="Clum A."/>
            <person name="Barry K."/>
            <person name="Grigoriev I.V."/>
            <person name="Martin F.M."/>
            <person name="Stajich J.E."/>
            <person name="Smith M.E."/>
            <person name="Bonito G."/>
            <person name="Spatafora J.W."/>
        </authorList>
    </citation>
    <scope>NUCLEOTIDE SEQUENCE [LARGE SCALE GENOMIC DNA]</scope>
    <source>
        <strain evidence="2 3">AD002</strain>
    </source>
</reference>
<protein>
    <submittedName>
        <fullName evidence="2">Uncharacterized protein</fullName>
    </submittedName>
</protein>
<sequence>MGTTGTTNANADISGGRGTRLQLTDENDGNADADANASISGGGGTGLHLTDAPRKQHKEYGGQRLKSGRRVEDILYEFGTLNKIQELESMNDKDHLQLDGETEACINTFAKTSVREIREVMRQLASRRGASYDIEKDFSVDAIMLQPNALSTEHHDNWFNINIWGQIIDKAFGDMKGVDIARRESCSVASRDRKNKKRKCEHLNRKAMGWRRDAIIRKHINGRTFELGGAEAGRYYVGEGGSKWILERRSDMLFGLCDRVKVETPNVDQMVSL</sequence>
<keyword evidence="3" id="KW-1185">Reference proteome</keyword>
<feature type="compositionally biased region" description="Polar residues" evidence="1">
    <location>
        <begin position="1"/>
        <end position="11"/>
    </location>
</feature>
<dbReference type="AlphaFoldDB" id="A0A433Q5C6"/>